<accession>A0A1M4X7V3</accession>
<dbReference type="AlphaFoldDB" id="A0A1M4X7V3"/>
<dbReference type="STRING" id="213588.SAMN02745204_01367"/>
<comment type="similarity">
    <text evidence="1 3">Belongs to the short-chain dehydrogenases/reductases (SDR) family.</text>
</comment>
<dbReference type="PRINTS" id="PR00080">
    <property type="entry name" value="SDRFAMILY"/>
</dbReference>
<dbReference type="Proteomes" id="UP000242857">
    <property type="component" value="Unassembled WGS sequence"/>
</dbReference>
<dbReference type="PANTHER" id="PTHR44196">
    <property type="entry name" value="DEHYDROGENASE/REDUCTASE SDR FAMILY MEMBER 7B"/>
    <property type="match status" value="1"/>
</dbReference>
<dbReference type="CDD" id="cd05233">
    <property type="entry name" value="SDR_c"/>
    <property type="match status" value="1"/>
</dbReference>
<dbReference type="OrthoDB" id="9810734at2"/>
<dbReference type="Gene3D" id="3.40.50.720">
    <property type="entry name" value="NAD(P)-binding Rossmann-like Domain"/>
    <property type="match status" value="1"/>
</dbReference>
<proteinExistence type="inferred from homology"/>
<keyword evidence="5" id="KW-1185">Reference proteome</keyword>
<organism evidence="4 5">
    <name type="scientific">Thermomonas hydrothermalis</name>
    <dbReference type="NCBI Taxonomy" id="213588"/>
    <lineage>
        <taxon>Bacteria</taxon>
        <taxon>Pseudomonadati</taxon>
        <taxon>Pseudomonadota</taxon>
        <taxon>Gammaproteobacteria</taxon>
        <taxon>Lysobacterales</taxon>
        <taxon>Lysobacteraceae</taxon>
        <taxon>Thermomonas</taxon>
    </lineage>
</organism>
<dbReference type="InterPro" id="IPR036291">
    <property type="entry name" value="NAD(P)-bd_dom_sf"/>
</dbReference>
<dbReference type="InterPro" id="IPR020904">
    <property type="entry name" value="Sc_DH/Rdtase_CS"/>
</dbReference>
<evidence type="ECO:0000313" key="5">
    <source>
        <dbReference type="Proteomes" id="UP000242857"/>
    </source>
</evidence>
<dbReference type="InterPro" id="IPR002347">
    <property type="entry name" value="SDR_fam"/>
</dbReference>
<evidence type="ECO:0000313" key="4">
    <source>
        <dbReference type="EMBL" id="SHE89610.1"/>
    </source>
</evidence>
<dbReference type="SUPFAM" id="SSF51735">
    <property type="entry name" value="NAD(P)-binding Rossmann-fold domains"/>
    <property type="match status" value="1"/>
</dbReference>
<dbReference type="PROSITE" id="PS00061">
    <property type="entry name" value="ADH_SHORT"/>
    <property type="match status" value="1"/>
</dbReference>
<dbReference type="GO" id="GO:0016491">
    <property type="term" value="F:oxidoreductase activity"/>
    <property type="evidence" value="ECO:0007669"/>
    <property type="project" value="UniProtKB-KW"/>
</dbReference>
<dbReference type="EMBL" id="FQUK01000019">
    <property type="protein sequence ID" value="SHE89610.1"/>
    <property type="molecule type" value="Genomic_DNA"/>
</dbReference>
<dbReference type="Pfam" id="PF00106">
    <property type="entry name" value="adh_short"/>
    <property type="match status" value="1"/>
</dbReference>
<keyword evidence="2" id="KW-0560">Oxidoreductase</keyword>
<name>A0A1M4X7V3_9GAMM</name>
<sequence>MTAPVVLVTGASRGIGRAIVERFAREGARVIACARGQAGLDALQAALPQVECHACDMRDDAAIDALAQAVLARHGAVDLLVNNAGAFRPGGIASEDDDALLEMLRANLFGAYRLTRRLLPRMIERRSGMVLNVCSTASIAAYPNGGSYSIAKHALYGFSRNLREEMKPHGVRVVALLPGATLTDSWAGVALPPERFMPAEDVAEMAWTAWHLSARTVVEDIVMRPQRGDIGEADFA</sequence>
<reference evidence="5" key="1">
    <citation type="submission" date="2016-11" db="EMBL/GenBank/DDBJ databases">
        <authorList>
            <person name="Varghese N."/>
            <person name="Submissions S."/>
        </authorList>
    </citation>
    <scope>NUCLEOTIDE SEQUENCE [LARGE SCALE GENOMIC DNA]</scope>
    <source>
        <strain evidence="5">DSM 14834</strain>
    </source>
</reference>
<evidence type="ECO:0000256" key="3">
    <source>
        <dbReference type="RuleBase" id="RU000363"/>
    </source>
</evidence>
<evidence type="ECO:0000256" key="2">
    <source>
        <dbReference type="ARBA" id="ARBA00023002"/>
    </source>
</evidence>
<evidence type="ECO:0000256" key="1">
    <source>
        <dbReference type="ARBA" id="ARBA00006484"/>
    </source>
</evidence>
<gene>
    <name evidence="4" type="ORF">SAMN02745204_01367</name>
</gene>
<dbReference type="GO" id="GO:0016020">
    <property type="term" value="C:membrane"/>
    <property type="evidence" value="ECO:0007669"/>
    <property type="project" value="TreeGrafter"/>
</dbReference>
<dbReference type="PRINTS" id="PR00081">
    <property type="entry name" value="GDHRDH"/>
</dbReference>
<protein>
    <submittedName>
        <fullName evidence="4">Short-chain dehydrogenase</fullName>
    </submittedName>
</protein>
<dbReference type="RefSeq" id="WP_072755863.1">
    <property type="nucleotide sequence ID" value="NZ_FQUK01000019.1"/>
</dbReference>
<dbReference type="PANTHER" id="PTHR44196:SF1">
    <property type="entry name" value="DEHYDROGENASE_REDUCTASE SDR FAMILY MEMBER 7B"/>
    <property type="match status" value="1"/>
</dbReference>